<dbReference type="CDD" id="cd01449">
    <property type="entry name" value="TST_Repeat_2"/>
    <property type="match status" value="1"/>
</dbReference>
<dbReference type="EMBL" id="FODV01000001">
    <property type="protein sequence ID" value="SEO20964.1"/>
    <property type="molecule type" value="Genomic_DNA"/>
</dbReference>
<evidence type="ECO:0000313" key="3">
    <source>
        <dbReference type="EMBL" id="SEO20964.1"/>
    </source>
</evidence>
<dbReference type="PANTHER" id="PTHR43855:SF1">
    <property type="entry name" value="THIOSULFATE SULFURTRANSFERASE"/>
    <property type="match status" value="1"/>
</dbReference>
<dbReference type="Pfam" id="PF00581">
    <property type="entry name" value="Rhodanese"/>
    <property type="match status" value="2"/>
</dbReference>
<evidence type="ECO:0000256" key="1">
    <source>
        <dbReference type="ARBA" id="ARBA00022737"/>
    </source>
</evidence>
<evidence type="ECO:0000313" key="4">
    <source>
        <dbReference type="Proteomes" id="UP000199126"/>
    </source>
</evidence>
<dbReference type="SUPFAM" id="SSF52821">
    <property type="entry name" value="Rhodanese/Cell cycle control phosphatase"/>
    <property type="match status" value="2"/>
</dbReference>
<dbReference type="PROSITE" id="PS50206">
    <property type="entry name" value="RHODANESE_3"/>
    <property type="match status" value="2"/>
</dbReference>
<dbReference type="InterPro" id="IPR001763">
    <property type="entry name" value="Rhodanese-like_dom"/>
</dbReference>
<keyword evidence="1" id="KW-0677">Repeat</keyword>
<dbReference type="Gene3D" id="3.40.250.10">
    <property type="entry name" value="Rhodanese-like domain"/>
    <property type="match status" value="2"/>
</dbReference>
<dbReference type="OrthoDB" id="10492at2157"/>
<dbReference type="PROSITE" id="PS00380">
    <property type="entry name" value="RHODANESE_1"/>
    <property type="match status" value="1"/>
</dbReference>
<sequence length="323" mass="36695">MSDAELSDPEVDQKYDTGTDALVSPEWLSEHLDSFESDDPDYRLVEADIEYDESYAESHIPGAVGFRWGTHLQDSIERDILKRAEFEEIMEDAGITEDTTVVLYGDESNQWAAYTYWQFKYYGHDDVRLLDGGRAHWFDNDYPTTDEEPDYTTQEYESAGPNEELRAYLDRVEEVAAIESESSAEGRAEVGEDSDIPMIDVRSGEEYRGEIVAPEGSKETARRAGHIPGATNITWKENLDDEGRFKDGDELRSVYAERGIEGDTEVITYCRIGERSSITWFTLHELLGWDTTNYDGSWTEWGNLVRQPVAVEVDEPASADAKE</sequence>
<organism evidence="3 4">
    <name type="scientific">Halogranum amylolyticum</name>
    <dbReference type="NCBI Taxonomy" id="660520"/>
    <lineage>
        <taxon>Archaea</taxon>
        <taxon>Methanobacteriati</taxon>
        <taxon>Methanobacteriota</taxon>
        <taxon>Stenosarchaea group</taxon>
        <taxon>Halobacteria</taxon>
        <taxon>Halobacteriales</taxon>
        <taxon>Haloferacaceae</taxon>
    </lineage>
</organism>
<proteinExistence type="predicted"/>
<dbReference type="InterPro" id="IPR036873">
    <property type="entry name" value="Rhodanese-like_dom_sf"/>
</dbReference>
<dbReference type="InterPro" id="IPR051126">
    <property type="entry name" value="Thiosulfate_sulfurtransferase"/>
</dbReference>
<keyword evidence="3" id="KW-0670">Pyruvate</keyword>
<dbReference type="InterPro" id="IPR001307">
    <property type="entry name" value="Thiosulphate_STrfase_CS"/>
</dbReference>
<evidence type="ECO:0000259" key="2">
    <source>
        <dbReference type="PROSITE" id="PS50206"/>
    </source>
</evidence>
<dbReference type="SMART" id="SM00450">
    <property type="entry name" value="RHOD"/>
    <property type="match status" value="2"/>
</dbReference>
<dbReference type="Proteomes" id="UP000199126">
    <property type="component" value="Unassembled WGS sequence"/>
</dbReference>
<feature type="domain" description="Rhodanese" evidence="2">
    <location>
        <begin position="38"/>
        <end position="146"/>
    </location>
</feature>
<reference evidence="4" key="1">
    <citation type="submission" date="2016-10" db="EMBL/GenBank/DDBJ databases">
        <authorList>
            <person name="Varghese N."/>
            <person name="Submissions S."/>
        </authorList>
    </citation>
    <scope>NUCLEOTIDE SEQUENCE [LARGE SCALE GENOMIC DNA]</scope>
    <source>
        <strain evidence="4">CGMCC 1.10121</strain>
    </source>
</reference>
<dbReference type="CDD" id="cd01448">
    <property type="entry name" value="TST_Repeat_1"/>
    <property type="match status" value="1"/>
</dbReference>
<dbReference type="PANTHER" id="PTHR43855">
    <property type="entry name" value="THIOSULFATE SULFURTRANSFERASE"/>
    <property type="match status" value="1"/>
</dbReference>
<dbReference type="AlphaFoldDB" id="A0A1H8MUP1"/>
<keyword evidence="4" id="KW-1185">Reference proteome</keyword>
<dbReference type="GO" id="GO:0004792">
    <property type="term" value="F:thiosulfate-cyanide sulfurtransferase activity"/>
    <property type="evidence" value="ECO:0007669"/>
    <property type="project" value="InterPro"/>
</dbReference>
<gene>
    <name evidence="3" type="ORF">SAMN04487948_101100</name>
</gene>
<feature type="domain" description="Rhodanese" evidence="2">
    <location>
        <begin position="192"/>
        <end position="310"/>
    </location>
</feature>
<name>A0A1H8MUP1_9EURY</name>
<keyword evidence="3" id="KW-0808">Transferase</keyword>
<dbReference type="RefSeq" id="WP_089820511.1">
    <property type="nucleotide sequence ID" value="NZ_FODV01000001.1"/>
</dbReference>
<accession>A0A1H8MUP1</accession>
<protein>
    <submittedName>
        <fullName evidence="3">Thiosulfate/3-mercaptopyruvate sulfurtransferase</fullName>
    </submittedName>
</protein>